<keyword evidence="2" id="KW-1185">Reference proteome</keyword>
<gene>
    <name evidence="1" type="ORF">CLIB1444_09S02102</name>
</gene>
<name>A0ACA9YBD9_9ASCO</name>
<proteinExistence type="predicted"/>
<organism evidence="1 2">
    <name type="scientific">[Candida] jaroonii</name>
    <dbReference type="NCBI Taxonomy" id="467808"/>
    <lineage>
        <taxon>Eukaryota</taxon>
        <taxon>Fungi</taxon>
        <taxon>Dikarya</taxon>
        <taxon>Ascomycota</taxon>
        <taxon>Saccharomycotina</taxon>
        <taxon>Pichiomycetes</taxon>
        <taxon>Debaryomycetaceae</taxon>
        <taxon>Yamadazyma</taxon>
    </lineage>
</organism>
<dbReference type="Proteomes" id="UP001152531">
    <property type="component" value="Unassembled WGS sequence"/>
</dbReference>
<comment type="caution">
    <text evidence="1">The sequence shown here is derived from an EMBL/GenBank/DDBJ whole genome shotgun (WGS) entry which is preliminary data.</text>
</comment>
<sequence length="239" mass="25918">MASNPPGACCLEKSLHEGTPIGSYKTVAGLDTYVVGTENGNDNIIVIATDIYGYKLQNVLLIADQIAKVGKYQVLIPDILKGDPIEEEFATWLPKHGPEITTPIFDGFLSSLKSEYKPKFLGGIGYCFGAKYVIQNLRKDGLLDAGAGAHPSFVSVEEVEDVAKPLTISAAQIDPIFTVELRHKTEEILSKKEGVSWELTLFAGVSHGFAVRGDISIPQVKYAKEKALTDQLAFFAANK</sequence>
<protein>
    <submittedName>
        <fullName evidence="1">Protein Aim2p</fullName>
    </submittedName>
</protein>
<accession>A0ACA9YBD9</accession>
<evidence type="ECO:0000313" key="1">
    <source>
        <dbReference type="EMBL" id="CAH6722372.1"/>
    </source>
</evidence>
<reference evidence="1" key="1">
    <citation type="submission" date="2022-06" db="EMBL/GenBank/DDBJ databases">
        <authorList>
            <person name="Legras J.-L."/>
            <person name="Devillers H."/>
            <person name="Grondin C."/>
        </authorList>
    </citation>
    <scope>NUCLEOTIDE SEQUENCE</scope>
    <source>
        <strain evidence="1">CLIB 1444</strain>
    </source>
</reference>
<evidence type="ECO:0000313" key="2">
    <source>
        <dbReference type="Proteomes" id="UP001152531"/>
    </source>
</evidence>
<dbReference type="EMBL" id="CALSDN010000009">
    <property type="protein sequence ID" value="CAH6722372.1"/>
    <property type="molecule type" value="Genomic_DNA"/>
</dbReference>